<keyword evidence="1" id="KW-0732">Signal</keyword>
<evidence type="ECO:0008006" key="4">
    <source>
        <dbReference type="Google" id="ProtNLM"/>
    </source>
</evidence>
<dbReference type="AlphaFoldDB" id="A0AAV5I133"/>
<feature type="signal peptide" evidence="1">
    <location>
        <begin position="1"/>
        <end position="17"/>
    </location>
</feature>
<evidence type="ECO:0000313" key="3">
    <source>
        <dbReference type="Proteomes" id="UP001054252"/>
    </source>
</evidence>
<accession>A0AAV5I133</accession>
<reference evidence="2 3" key="1">
    <citation type="journal article" date="2021" name="Commun. Biol.">
        <title>The genome of Shorea leprosula (Dipterocarpaceae) highlights the ecological relevance of drought in aseasonal tropical rainforests.</title>
        <authorList>
            <person name="Ng K.K.S."/>
            <person name="Kobayashi M.J."/>
            <person name="Fawcett J.A."/>
            <person name="Hatakeyama M."/>
            <person name="Paape T."/>
            <person name="Ng C.H."/>
            <person name="Ang C.C."/>
            <person name="Tnah L.H."/>
            <person name="Lee C.T."/>
            <person name="Nishiyama T."/>
            <person name="Sese J."/>
            <person name="O'Brien M.J."/>
            <person name="Copetti D."/>
            <person name="Mohd Noor M.I."/>
            <person name="Ong R.C."/>
            <person name="Putra M."/>
            <person name="Sireger I.Z."/>
            <person name="Indrioko S."/>
            <person name="Kosugi Y."/>
            <person name="Izuno A."/>
            <person name="Isagi Y."/>
            <person name="Lee S.L."/>
            <person name="Shimizu K.K."/>
        </authorList>
    </citation>
    <scope>NUCLEOTIDE SEQUENCE [LARGE SCALE GENOMIC DNA]</scope>
    <source>
        <strain evidence="2">214</strain>
    </source>
</reference>
<dbReference type="Proteomes" id="UP001054252">
    <property type="component" value="Unassembled WGS sequence"/>
</dbReference>
<proteinExistence type="predicted"/>
<gene>
    <name evidence="2" type="ORF">SLEP1_g8286</name>
</gene>
<evidence type="ECO:0000313" key="2">
    <source>
        <dbReference type="EMBL" id="GKU94852.1"/>
    </source>
</evidence>
<organism evidence="2 3">
    <name type="scientific">Rubroshorea leprosula</name>
    <dbReference type="NCBI Taxonomy" id="152421"/>
    <lineage>
        <taxon>Eukaryota</taxon>
        <taxon>Viridiplantae</taxon>
        <taxon>Streptophyta</taxon>
        <taxon>Embryophyta</taxon>
        <taxon>Tracheophyta</taxon>
        <taxon>Spermatophyta</taxon>
        <taxon>Magnoliopsida</taxon>
        <taxon>eudicotyledons</taxon>
        <taxon>Gunneridae</taxon>
        <taxon>Pentapetalae</taxon>
        <taxon>rosids</taxon>
        <taxon>malvids</taxon>
        <taxon>Malvales</taxon>
        <taxon>Dipterocarpaceae</taxon>
        <taxon>Rubroshorea</taxon>
    </lineage>
</organism>
<protein>
    <recommendedName>
        <fullName evidence="4">Secreted protein</fullName>
    </recommendedName>
</protein>
<sequence length="63" mass="6897">MKVVLLYTVHFMGPVEALGAGEFWRHSPCSVAVVALHATYVRMAYASTSKSGQIHYVGLLTPF</sequence>
<evidence type="ECO:0000256" key="1">
    <source>
        <dbReference type="SAM" id="SignalP"/>
    </source>
</evidence>
<feature type="chain" id="PRO_5043741792" description="Secreted protein" evidence="1">
    <location>
        <begin position="18"/>
        <end position="63"/>
    </location>
</feature>
<name>A0AAV5I133_9ROSI</name>
<dbReference type="EMBL" id="BPVZ01000008">
    <property type="protein sequence ID" value="GKU94852.1"/>
    <property type="molecule type" value="Genomic_DNA"/>
</dbReference>
<keyword evidence="3" id="KW-1185">Reference proteome</keyword>
<comment type="caution">
    <text evidence="2">The sequence shown here is derived from an EMBL/GenBank/DDBJ whole genome shotgun (WGS) entry which is preliminary data.</text>
</comment>